<dbReference type="InterPro" id="IPR036641">
    <property type="entry name" value="HPT_dom_sf"/>
</dbReference>
<comment type="caution">
    <text evidence="3">The sequence shown here is derived from an EMBL/GenBank/DDBJ whole genome shotgun (WGS) entry which is preliminary data.</text>
</comment>
<dbReference type="GO" id="GO:0000160">
    <property type="term" value="P:phosphorelay signal transduction system"/>
    <property type="evidence" value="ECO:0007669"/>
    <property type="project" value="InterPro"/>
</dbReference>
<evidence type="ECO:0000259" key="2">
    <source>
        <dbReference type="Pfam" id="PF01627"/>
    </source>
</evidence>
<feature type="region of interest" description="Disordered" evidence="1">
    <location>
        <begin position="84"/>
        <end position="117"/>
    </location>
</feature>
<dbReference type="RefSeq" id="WP_170227293.1">
    <property type="nucleotide sequence ID" value="NZ_BJNZ01000013.1"/>
</dbReference>
<dbReference type="Proteomes" id="UP000316659">
    <property type="component" value="Unassembled WGS sequence"/>
</dbReference>
<evidence type="ECO:0000313" key="4">
    <source>
        <dbReference type="Proteomes" id="UP000316659"/>
    </source>
</evidence>
<evidence type="ECO:0000256" key="1">
    <source>
        <dbReference type="SAM" id="MobiDB-lite"/>
    </source>
</evidence>
<dbReference type="InterPro" id="IPR008207">
    <property type="entry name" value="Sig_transdc_His_kin_Hpt_dom"/>
</dbReference>
<dbReference type="AlphaFoldDB" id="A0A4Y4DZT7"/>
<organism evidence="3 4">
    <name type="scientific">Cellulosimicrobium cellulans</name>
    <name type="common">Arthrobacter luteus</name>
    <dbReference type="NCBI Taxonomy" id="1710"/>
    <lineage>
        <taxon>Bacteria</taxon>
        <taxon>Bacillati</taxon>
        <taxon>Actinomycetota</taxon>
        <taxon>Actinomycetes</taxon>
        <taxon>Micrococcales</taxon>
        <taxon>Promicromonosporaceae</taxon>
        <taxon>Cellulosimicrobium</taxon>
    </lineage>
</organism>
<dbReference type="Gene3D" id="1.20.120.160">
    <property type="entry name" value="HPT domain"/>
    <property type="match status" value="1"/>
</dbReference>
<sequence>MTADAGGDVGDELDEALTVLRRRARARNAARVDEISRLLGIGPGGAGSASPEAVLAAAALCHAIAGSAGTFGDDETTEEARALERTLRSDDLPSVAPSLRRLRELTGEPGNDASPES</sequence>
<dbReference type="EMBL" id="BJNZ01000013">
    <property type="protein sequence ID" value="GED10243.1"/>
    <property type="molecule type" value="Genomic_DNA"/>
</dbReference>
<feature type="domain" description="HPt" evidence="2">
    <location>
        <begin position="28"/>
        <end position="105"/>
    </location>
</feature>
<proteinExistence type="predicted"/>
<name>A0A4Y4DZT7_CELCE</name>
<protein>
    <recommendedName>
        <fullName evidence="2">HPt domain-containing protein</fullName>
    </recommendedName>
</protein>
<dbReference type="Pfam" id="PF01627">
    <property type="entry name" value="Hpt"/>
    <property type="match status" value="1"/>
</dbReference>
<gene>
    <name evidence="3" type="ORF">CCE02nite_22420</name>
</gene>
<dbReference type="SUPFAM" id="SSF47226">
    <property type="entry name" value="Histidine-containing phosphotransfer domain, HPT domain"/>
    <property type="match status" value="1"/>
</dbReference>
<accession>A0A4Y4DZT7</accession>
<reference evidence="3 4" key="1">
    <citation type="submission" date="2019-06" db="EMBL/GenBank/DDBJ databases">
        <title>Whole genome shotgun sequence of Cellulosimicrobium cellulans NBRC 15516.</title>
        <authorList>
            <person name="Hosoyama A."/>
            <person name="Uohara A."/>
            <person name="Ohji S."/>
            <person name="Ichikawa N."/>
        </authorList>
    </citation>
    <scope>NUCLEOTIDE SEQUENCE [LARGE SCALE GENOMIC DNA]</scope>
    <source>
        <strain evidence="3 4">NBRC 15516</strain>
    </source>
</reference>
<evidence type="ECO:0000313" key="3">
    <source>
        <dbReference type="EMBL" id="GED10243.1"/>
    </source>
</evidence>